<dbReference type="HOGENOM" id="CLU_2374337_0_0_1"/>
<keyword evidence="2" id="KW-1185">Reference proteome</keyword>
<name>C4JWL9_UNCRE</name>
<dbReference type="EMBL" id="CH476618">
    <property type="protein sequence ID" value="EEP82096.1"/>
    <property type="molecule type" value="Genomic_DNA"/>
</dbReference>
<dbReference type="RefSeq" id="XP_002583994.1">
    <property type="nucleotide sequence ID" value="XM_002583948.1"/>
</dbReference>
<dbReference type="VEuPathDB" id="FungiDB:UREG_06961"/>
<organism evidence="1 2">
    <name type="scientific">Uncinocarpus reesii (strain UAMH 1704)</name>
    <dbReference type="NCBI Taxonomy" id="336963"/>
    <lineage>
        <taxon>Eukaryota</taxon>
        <taxon>Fungi</taxon>
        <taxon>Dikarya</taxon>
        <taxon>Ascomycota</taxon>
        <taxon>Pezizomycotina</taxon>
        <taxon>Eurotiomycetes</taxon>
        <taxon>Eurotiomycetidae</taxon>
        <taxon>Onygenales</taxon>
        <taxon>Onygenaceae</taxon>
        <taxon>Uncinocarpus</taxon>
    </lineage>
</organism>
<dbReference type="Proteomes" id="UP000002058">
    <property type="component" value="Unassembled WGS sequence"/>
</dbReference>
<gene>
    <name evidence="1" type="ORF">UREG_06961</name>
</gene>
<proteinExistence type="predicted"/>
<evidence type="ECO:0000313" key="2">
    <source>
        <dbReference type="Proteomes" id="UP000002058"/>
    </source>
</evidence>
<dbReference type="InParanoid" id="C4JWL9"/>
<dbReference type="KEGG" id="ure:UREG_06961"/>
<dbReference type="GeneID" id="8442500"/>
<dbReference type="AlphaFoldDB" id="C4JWL9"/>
<reference evidence="2" key="1">
    <citation type="journal article" date="2009" name="Genome Res.">
        <title>Comparative genomic analyses of the human fungal pathogens Coccidioides and their relatives.</title>
        <authorList>
            <person name="Sharpton T.J."/>
            <person name="Stajich J.E."/>
            <person name="Rounsley S.D."/>
            <person name="Gardner M.J."/>
            <person name="Wortman J.R."/>
            <person name="Jordar V.S."/>
            <person name="Maiti R."/>
            <person name="Kodira C.D."/>
            <person name="Neafsey D.E."/>
            <person name="Zeng Q."/>
            <person name="Hung C.-Y."/>
            <person name="McMahan C."/>
            <person name="Muszewska A."/>
            <person name="Grynberg M."/>
            <person name="Mandel M.A."/>
            <person name="Kellner E.M."/>
            <person name="Barker B.M."/>
            <person name="Galgiani J.N."/>
            <person name="Orbach M.J."/>
            <person name="Kirkland T.N."/>
            <person name="Cole G.T."/>
            <person name="Henn M.R."/>
            <person name="Birren B.W."/>
            <person name="Taylor J.W."/>
        </authorList>
    </citation>
    <scope>NUCLEOTIDE SEQUENCE [LARGE SCALE GENOMIC DNA]</scope>
    <source>
        <strain evidence="2">UAMH 1704</strain>
    </source>
</reference>
<protein>
    <submittedName>
        <fullName evidence="1">Uncharacterized protein</fullName>
    </submittedName>
</protein>
<evidence type="ECO:0000313" key="1">
    <source>
        <dbReference type="EMBL" id="EEP82096.1"/>
    </source>
</evidence>
<accession>C4JWL9</accession>
<sequence length="95" mass="10364">MEEQPPRNTNISFQPYANRAVKKLSLPEGAALNCGHVAIMTLEADDHKTTRCLQTRMSILSVLSDPMYPVLWGANQTSSDMGMPASSKIEGNVPC</sequence>